<dbReference type="AlphaFoldDB" id="A0A3P8D252"/>
<gene>
    <name evidence="1" type="ORF">HPBE_LOCUS23322</name>
</gene>
<proteinExistence type="predicted"/>
<protein>
    <submittedName>
        <fullName evidence="1">Uncharacterized protein</fullName>
    </submittedName>
</protein>
<accession>A0A3P8D252</accession>
<dbReference type="EMBL" id="UZAH01034933">
    <property type="protein sequence ID" value="VDP38031.1"/>
    <property type="molecule type" value="Genomic_DNA"/>
</dbReference>
<reference evidence="1" key="1">
    <citation type="submission" date="2018-11" db="EMBL/GenBank/DDBJ databases">
        <authorList>
            <consortium name="Pathogen Informatics"/>
        </authorList>
    </citation>
    <scope>NUCLEOTIDE SEQUENCE [LARGE SCALE GENOMIC DNA]</scope>
</reference>
<evidence type="ECO:0000313" key="1">
    <source>
        <dbReference type="EMBL" id="VDP38031.1"/>
    </source>
</evidence>
<organism evidence="1">
    <name type="scientific">Heligmosomoides polygyrus</name>
    <name type="common">Parasitic roundworm</name>
    <dbReference type="NCBI Taxonomy" id="6339"/>
    <lineage>
        <taxon>Eukaryota</taxon>
        <taxon>Metazoa</taxon>
        <taxon>Ecdysozoa</taxon>
        <taxon>Nematoda</taxon>
        <taxon>Chromadorea</taxon>
        <taxon>Rhabditida</taxon>
        <taxon>Rhabditina</taxon>
        <taxon>Rhabditomorpha</taxon>
        <taxon>Strongyloidea</taxon>
        <taxon>Heligmosomidae</taxon>
        <taxon>Heligmosomoides</taxon>
    </lineage>
</organism>
<dbReference type="OrthoDB" id="5805078at2759"/>
<name>A0A3P8D252_HELPZ</name>
<sequence>MIEKSRTGNVLNFALNMFEATVALGETEFQHYLRPTARDEYECKENTALVIGDPRIFVPPLECKINHYREVLRC</sequence>